<keyword evidence="4 6" id="KW-0964">Secreted</keyword>
<keyword evidence="3 6" id="KW-0134">Cell wall</keyword>
<evidence type="ECO:0000256" key="1">
    <source>
        <dbReference type="ARBA" id="ARBA00004191"/>
    </source>
</evidence>
<sequence>MVNILTMITISLSMILAEATPTRRDIPQCTAASLLCCQSVLPASDPVMSTLLGLLGIVVLPVSTKCGVQCDPVSVIGLGGNPCKANLVCCDNTSLLPIVAIGCAPIAISL</sequence>
<dbReference type="Proteomes" id="UP001385951">
    <property type="component" value="Unassembled WGS sequence"/>
</dbReference>
<dbReference type="Pfam" id="PF01185">
    <property type="entry name" value="Hydrophobin"/>
    <property type="match status" value="1"/>
</dbReference>
<dbReference type="EMBL" id="JASBNA010000029">
    <property type="protein sequence ID" value="KAK7683798.1"/>
    <property type="molecule type" value="Genomic_DNA"/>
</dbReference>
<reference evidence="7 8" key="1">
    <citation type="submission" date="2022-09" db="EMBL/GenBank/DDBJ databases">
        <authorList>
            <person name="Palmer J.M."/>
        </authorList>
    </citation>
    <scope>NUCLEOTIDE SEQUENCE [LARGE SCALE GENOMIC DNA]</scope>
    <source>
        <strain evidence="7 8">DSM 7382</strain>
    </source>
</reference>
<dbReference type="InterPro" id="IPR001338">
    <property type="entry name" value="Class_I_Hydrophobin"/>
</dbReference>
<comment type="subcellular location">
    <subcellularLocation>
        <location evidence="1 6">Secreted</location>
        <location evidence="1 6">Cell wall</location>
    </subcellularLocation>
</comment>
<keyword evidence="5 6" id="KW-1015">Disulfide bond</keyword>
<feature type="chain" id="PRO_5043086501" description="Hydrophobin" evidence="6">
    <location>
        <begin position="20"/>
        <end position="110"/>
    </location>
</feature>
<evidence type="ECO:0000256" key="3">
    <source>
        <dbReference type="ARBA" id="ARBA00022512"/>
    </source>
</evidence>
<evidence type="ECO:0000256" key="4">
    <source>
        <dbReference type="ARBA" id="ARBA00022525"/>
    </source>
</evidence>
<comment type="caution">
    <text evidence="7">The sequence shown here is derived from an EMBL/GenBank/DDBJ whole genome shotgun (WGS) entry which is preliminary data.</text>
</comment>
<dbReference type="GO" id="GO:0009277">
    <property type="term" value="C:fungal-type cell wall"/>
    <property type="evidence" value="ECO:0007669"/>
    <property type="project" value="InterPro"/>
</dbReference>
<evidence type="ECO:0000313" key="8">
    <source>
        <dbReference type="Proteomes" id="UP001385951"/>
    </source>
</evidence>
<dbReference type="CDD" id="cd23507">
    <property type="entry name" value="hydrophobin_I"/>
    <property type="match status" value="1"/>
</dbReference>
<accession>A0AAW0FQ36</accession>
<evidence type="ECO:0000256" key="5">
    <source>
        <dbReference type="ARBA" id="ARBA00023157"/>
    </source>
</evidence>
<dbReference type="GO" id="GO:0005199">
    <property type="term" value="F:structural constituent of cell wall"/>
    <property type="evidence" value="ECO:0007669"/>
    <property type="project" value="InterPro"/>
</dbReference>
<feature type="signal peptide" evidence="6">
    <location>
        <begin position="1"/>
        <end position="19"/>
    </location>
</feature>
<comment type="similarity">
    <text evidence="2 6">Belongs to the fungal hydrophobin family.</text>
</comment>
<name>A0AAW0FQ36_9APHY</name>
<dbReference type="AlphaFoldDB" id="A0AAW0FQ36"/>
<evidence type="ECO:0000256" key="6">
    <source>
        <dbReference type="RuleBase" id="RU365009"/>
    </source>
</evidence>
<organism evidence="7 8">
    <name type="scientific">Cerrena zonata</name>
    <dbReference type="NCBI Taxonomy" id="2478898"/>
    <lineage>
        <taxon>Eukaryota</taxon>
        <taxon>Fungi</taxon>
        <taxon>Dikarya</taxon>
        <taxon>Basidiomycota</taxon>
        <taxon>Agaricomycotina</taxon>
        <taxon>Agaricomycetes</taxon>
        <taxon>Polyporales</taxon>
        <taxon>Cerrenaceae</taxon>
        <taxon>Cerrena</taxon>
    </lineage>
</organism>
<protein>
    <recommendedName>
        <fullName evidence="6">Hydrophobin</fullName>
    </recommendedName>
</protein>
<gene>
    <name evidence="7" type="ORF">QCA50_013174</name>
</gene>
<evidence type="ECO:0000256" key="2">
    <source>
        <dbReference type="ARBA" id="ARBA00010446"/>
    </source>
</evidence>
<dbReference type="SMART" id="SM00075">
    <property type="entry name" value="HYDRO"/>
    <property type="match status" value="1"/>
</dbReference>
<proteinExistence type="inferred from homology"/>
<evidence type="ECO:0000313" key="7">
    <source>
        <dbReference type="EMBL" id="KAK7683798.1"/>
    </source>
</evidence>
<keyword evidence="6" id="KW-0732">Signal</keyword>
<keyword evidence="8" id="KW-1185">Reference proteome</keyword>